<dbReference type="AlphaFoldDB" id="A0A9W9G8R1"/>
<proteinExistence type="predicted"/>
<dbReference type="OrthoDB" id="5386823at2759"/>
<feature type="region of interest" description="Disordered" evidence="1">
    <location>
        <begin position="59"/>
        <end position="138"/>
    </location>
</feature>
<reference evidence="2" key="1">
    <citation type="submission" date="2022-11" db="EMBL/GenBank/DDBJ databases">
        <authorList>
            <person name="Petersen C."/>
        </authorList>
    </citation>
    <scope>NUCLEOTIDE SEQUENCE</scope>
    <source>
        <strain evidence="2">IBT 30069</strain>
    </source>
</reference>
<evidence type="ECO:0000256" key="1">
    <source>
        <dbReference type="SAM" id="MobiDB-lite"/>
    </source>
</evidence>
<reference evidence="2" key="2">
    <citation type="journal article" date="2023" name="IMA Fungus">
        <title>Comparative genomic study of the Penicillium genus elucidates a diverse pangenome and 15 lateral gene transfer events.</title>
        <authorList>
            <person name="Petersen C."/>
            <person name="Sorensen T."/>
            <person name="Nielsen M.R."/>
            <person name="Sondergaard T.E."/>
            <person name="Sorensen J.L."/>
            <person name="Fitzpatrick D.A."/>
            <person name="Frisvad J.C."/>
            <person name="Nielsen K.L."/>
        </authorList>
    </citation>
    <scope>NUCLEOTIDE SEQUENCE</scope>
    <source>
        <strain evidence="2">IBT 30069</strain>
    </source>
</reference>
<feature type="compositionally biased region" description="Polar residues" evidence="1">
    <location>
        <begin position="81"/>
        <end position="92"/>
    </location>
</feature>
<gene>
    <name evidence="2" type="ORF">N7456_002224</name>
</gene>
<evidence type="ECO:0000313" key="2">
    <source>
        <dbReference type="EMBL" id="KAJ5113690.1"/>
    </source>
</evidence>
<dbReference type="Proteomes" id="UP001149165">
    <property type="component" value="Unassembled WGS sequence"/>
</dbReference>
<comment type="caution">
    <text evidence="2">The sequence shown here is derived from an EMBL/GenBank/DDBJ whole genome shotgun (WGS) entry which is preliminary data.</text>
</comment>
<dbReference type="EMBL" id="JAPQKH010000002">
    <property type="protein sequence ID" value="KAJ5113690.1"/>
    <property type="molecule type" value="Genomic_DNA"/>
</dbReference>
<sequence>MSDPRLIDMEPGGESTHCQRRVTPHCRYTPTSTTISSFSNCLIRYESIREFTIPPEKQTGQLGAVVKGGEPHTKSEATALPVTTDSPASSAENELAQKLGRGIIKPSKEDLDFDNAGDAEAAKARRQQGYGPGSGVGG</sequence>
<protein>
    <submittedName>
        <fullName evidence="2">Uncharacterized protein</fullName>
    </submittedName>
</protein>
<evidence type="ECO:0000313" key="3">
    <source>
        <dbReference type="Proteomes" id="UP001149165"/>
    </source>
</evidence>
<accession>A0A9W9G8R1</accession>
<name>A0A9W9G8R1_9EURO</name>
<organism evidence="2 3">
    <name type="scientific">Penicillium angulare</name>
    <dbReference type="NCBI Taxonomy" id="116970"/>
    <lineage>
        <taxon>Eukaryota</taxon>
        <taxon>Fungi</taxon>
        <taxon>Dikarya</taxon>
        <taxon>Ascomycota</taxon>
        <taxon>Pezizomycotina</taxon>
        <taxon>Eurotiomycetes</taxon>
        <taxon>Eurotiomycetidae</taxon>
        <taxon>Eurotiales</taxon>
        <taxon>Aspergillaceae</taxon>
        <taxon>Penicillium</taxon>
    </lineage>
</organism>
<keyword evidence="3" id="KW-1185">Reference proteome</keyword>